<dbReference type="PROSITE" id="PS51194">
    <property type="entry name" value="HELICASE_CTER"/>
    <property type="match status" value="1"/>
</dbReference>
<sequence length="1085" mass="121052">MDLTASTPAGQSPTSDDLGVTIRDQDDVERDLDTRVTAALREQDDKRDQARVDKLQTSLAKLQDQKSSLEAKLAGHTNAYQQRKIREEVEKLDVKIAQTTTDMAVFQNRIDLRSQNTDTGPASEGHSGPKLTDETRQQYLIRTGKITPFAKIGGPRPRELEGDLADALIDEEEDAAEKELDDPRQDEPQSHQVLRRPGFEEAVPEELSSSSDADLAQPRPRKKRKIARTNDVDDSAEFEPTTESAEASVTSDSEQPASVTASRKRKQVKHAEKNASADQERIDDGDEDQYQKRLEDWVTRRKRARRQKRRTTGEAQPDSDDEQDEWLKPSPDHDDLDIADGLRVPGDITLLPKRGGILGDEMGLGKTIQIIAFIATLHHSGKLDKPVIVVAPATVLRQWVNEFHKWWPALRVSVLHSSGSGMANIPQQEDDSADEGSSYKTSRSRSGRRIIRRIEKNGGILVTTYSGVQIFADDLVDIEWKYAVLDEGHKIRNPNAEITITCKELNTPNRIILTGTPIQNNLTELWSLFDFVYPMRLGNLVQFQQQFEVPIKHGGYATATALQVEIAEKTAEALKEAIAKYLLQRLKVDVASDLPPKTEQVYYCHLTATQIEEYRRYLNSDECAAILAGRLQSFAGTRILGTICNHPDLLDDRLINQPDYDYGSPTKSGKLRVAMVKLQEFKRGGHKTLIFSQRRSVLALFEIVLRKMGGFTFLQMDGRTPIDRRQSLIDRFNNDPSIDIFLLTTHVGGLGVNLTGASRIIIYDPDWNPSVDVQARERAWRLGQTKPVHIIRLVTEGTIEDTIYHRQVYKQLLTNKVLKDPKQRASLELSGLNDLFTLVLPSDNKSGTVNKSKFLQGAEVDVQDASTDAAEATEGDAIAKIENYTPDTAEMERDKRIVDNIFAHQVANVYDHDAVMNGKKKIQADRGMNRMEAHRLGRIAKAHLDRSGREAQLVRPGEVTWTGERGTAGRPGVRSGGPSSSAVLNLLASRRGHNGRDSASSSGAATPSPGNPAPLSRQDFKKMIKDFITAHQGKVPSAMLIQHFNRFCKHPPSQKDVFLAALKSVATLTTHRSAGKSIWQLNDNI</sequence>
<dbReference type="GO" id="GO:0005524">
    <property type="term" value="F:ATP binding"/>
    <property type="evidence" value="ECO:0007669"/>
    <property type="project" value="InterPro"/>
</dbReference>
<name>A0A8K0TD83_9PEZI</name>
<feature type="compositionally biased region" description="Basic and acidic residues" evidence="5">
    <location>
        <begin position="269"/>
        <end position="282"/>
    </location>
</feature>
<dbReference type="InterPro" id="IPR001650">
    <property type="entry name" value="Helicase_C-like"/>
</dbReference>
<dbReference type="Proteomes" id="UP000813385">
    <property type="component" value="Unassembled WGS sequence"/>
</dbReference>
<evidence type="ECO:0000313" key="8">
    <source>
        <dbReference type="EMBL" id="KAH7361385.1"/>
    </source>
</evidence>
<evidence type="ECO:0000313" key="9">
    <source>
        <dbReference type="Proteomes" id="UP000813385"/>
    </source>
</evidence>
<evidence type="ECO:0000256" key="4">
    <source>
        <dbReference type="SAM" id="Coils"/>
    </source>
</evidence>
<keyword evidence="3" id="KW-0067">ATP-binding</keyword>
<feature type="coiled-coil region" evidence="4">
    <location>
        <begin position="52"/>
        <end position="79"/>
    </location>
</feature>
<feature type="domain" description="Helicase ATP-binding" evidence="6">
    <location>
        <begin position="347"/>
        <end position="535"/>
    </location>
</feature>
<dbReference type="CDD" id="cd18000">
    <property type="entry name" value="DEXHc_ERCC6"/>
    <property type="match status" value="1"/>
</dbReference>
<feature type="compositionally biased region" description="Basic residues" evidence="5">
    <location>
        <begin position="300"/>
        <end position="310"/>
    </location>
</feature>
<protein>
    <submittedName>
        <fullName evidence="8">DNA repair and recombination protein RAD26</fullName>
    </submittedName>
</protein>
<dbReference type="AlphaFoldDB" id="A0A8K0TD83"/>
<evidence type="ECO:0000256" key="1">
    <source>
        <dbReference type="ARBA" id="ARBA00022741"/>
    </source>
</evidence>
<keyword evidence="4" id="KW-0175">Coiled coil</keyword>
<feature type="region of interest" description="Disordered" evidence="5">
    <location>
        <begin position="113"/>
        <end position="135"/>
    </location>
</feature>
<keyword evidence="9" id="KW-1185">Reference proteome</keyword>
<feature type="region of interest" description="Disordered" evidence="5">
    <location>
        <begin position="1"/>
        <end position="26"/>
    </location>
</feature>
<keyword evidence="1" id="KW-0547">Nucleotide-binding</keyword>
<evidence type="ECO:0000256" key="2">
    <source>
        <dbReference type="ARBA" id="ARBA00022801"/>
    </source>
</evidence>
<feature type="compositionally biased region" description="Low complexity" evidence="5">
    <location>
        <begin position="968"/>
        <end position="983"/>
    </location>
</feature>
<feature type="compositionally biased region" description="Low complexity" evidence="5">
    <location>
        <begin position="998"/>
        <end position="1008"/>
    </location>
</feature>
<evidence type="ECO:0000256" key="3">
    <source>
        <dbReference type="ARBA" id="ARBA00022840"/>
    </source>
</evidence>
<dbReference type="CDD" id="cd18793">
    <property type="entry name" value="SF2_C_SNF"/>
    <property type="match status" value="1"/>
</dbReference>
<dbReference type="GO" id="GO:0006283">
    <property type="term" value="P:transcription-coupled nucleotide-excision repair"/>
    <property type="evidence" value="ECO:0007669"/>
    <property type="project" value="TreeGrafter"/>
</dbReference>
<dbReference type="PANTHER" id="PTHR45629:SF7">
    <property type="entry name" value="DNA EXCISION REPAIR PROTEIN ERCC-6-RELATED"/>
    <property type="match status" value="1"/>
</dbReference>
<dbReference type="InterPro" id="IPR027417">
    <property type="entry name" value="P-loop_NTPase"/>
</dbReference>
<accession>A0A8K0TD83</accession>
<feature type="region of interest" description="Disordered" evidence="5">
    <location>
        <begin position="421"/>
        <end position="444"/>
    </location>
</feature>
<feature type="domain" description="Helicase C-terminal" evidence="7">
    <location>
        <begin position="670"/>
        <end position="828"/>
    </location>
</feature>
<dbReference type="Pfam" id="PF00271">
    <property type="entry name" value="Helicase_C"/>
    <property type="match status" value="1"/>
</dbReference>
<dbReference type="InterPro" id="IPR038718">
    <property type="entry name" value="SNF2-like_sf"/>
</dbReference>
<dbReference type="OrthoDB" id="413460at2759"/>
<evidence type="ECO:0000259" key="6">
    <source>
        <dbReference type="PROSITE" id="PS51192"/>
    </source>
</evidence>
<reference evidence="8" key="1">
    <citation type="journal article" date="2021" name="Nat. Commun.">
        <title>Genetic determinants of endophytism in the Arabidopsis root mycobiome.</title>
        <authorList>
            <person name="Mesny F."/>
            <person name="Miyauchi S."/>
            <person name="Thiergart T."/>
            <person name="Pickel B."/>
            <person name="Atanasova L."/>
            <person name="Karlsson M."/>
            <person name="Huettel B."/>
            <person name="Barry K.W."/>
            <person name="Haridas S."/>
            <person name="Chen C."/>
            <person name="Bauer D."/>
            <person name="Andreopoulos W."/>
            <person name="Pangilinan J."/>
            <person name="LaButti K."/>
            <person name="Riley R."/>
            <person name="Lipzen A."/>
            <person name="Clum A."/>
            <person name="Drula E."/>
            <person name="Henrissat B."/>
            <person name="Kohler A."/>
            <person name="Grigoriev I.V."/>
            <person name="Martin F.M."/>
            <person name="Hacquard S."/>
        </authorList>
    </citation>
    <scope>NUCLEOTIDE SEQUENCE</scope>
    <source>
        <strain evidence="8">MPI-CAGE-AT-0016</strain>
    </source>
</reference>
<organism evidence="8 9">
    <name type="scientific">Plectosphaerella cucumerina</name>
    <dbReference type="NCBI Taxonomy" id="40658"/>
    <lineage>
        <taxon>Eukaryota</taxon>
        <taxon>Fungi</taxon>
        <taxon>Dikarya</taxon>
        <taxon>Ascomycota</taxon>
        <taxon>Pezizomycotina</taxon>
        <taxon>Sordariomycetes</taxon>
        <taxon>Hypocreomycetidae</taxon>
        <taxon>Glomerellales</taxon>
        <taxon>Plectosphaerellaceae</taxon>
        <taxon>Plectosphaerella</taxon>
    </lineage>
</organism>
<dbReference type="Pfam" id="PF00176">
    <property type="entry name" value="SNF2-rel_dom"/>
    <property type="match status" value="1"/>
</dbReference>
<feature type="compositionally biased region" description="Basic and acidic residues" evidence="5">
    <location>
        <begin position="177"/>
        <end position="189"/>
    </location>
</feature>
<dbReference type="SMART" id="SM00490">
    <property type="entry name" value="HELICc"/>
    <property type="match status" value="1"/>
</dbReference>
<comment type="caution">
    <text evidence="8">The sequence shown here is derived from an EMBL/GenBank/DDBJ whole genome shotgun (WGS) entry which is preliminary data.</text>
</comment>
<dbReference type="FunFam" id="3.40.50.10810:FF:000094">
    <property type="entry name" value="DNA excision repair protein ERCC-6"/>
    <property type="match status" value="1"/>
</dbReference>
<feature type="compositionally biased region" description="Polar residues" evidence="5">
    <location>
        <begin position="241"/>
        <end position="261"/>
    </location>
</feature>
<gene>
    <name evidence="8" type="ORF">B0T11DRAFT_351089</name>
</gene>
<dbReference type="PROSITE" id="PS51192">
    <property type="entry name" value="HELICASE_ATP_BIND_1"/>
    <property type="match status" value="1"/>
</dbReference>
<keyword evidence="2" id="KW-0378">Hydrolase</keyword>
<feature type="region of interest" description="Disordered" evidence="5">
    <location>
        <begin position="300"/>
        <end position="340"/>
    </location>
</feature>
<feature type="compositionally biased region" description="Polar residues" evidence="5">
    <location>
        <begin position="1"/>
        <end position="15"/>
    </location>
</feature>
<proteinExistence type="predicted"/>
<dbReference type="PANTHER" id="PTHR45629">
    <property type="entry name" value="SNF2/RAD54 FAMILY MEMBER"/>
    <property type="match status" value="1"/>
</dbReference>
<dbReference type="GO" id="GO:0016787">
    <property type="term" value="F:hydrolase activity"/>
    <property type="evidence" value="ECO:0007669"/>
    <property type="project" value="UniProtKB-KW"/>
</dbReference>
<dbReference type="GO" id="GO:0008094">
    <property type="term" value="F:ATP-dependent activity, acting on DNA"/>
    <property type="evidence" value="ECO:0007669"/>
    <property type="project" value="TreeGrafter"/>
</dbReference>
<dbReference type="GO" id="GO:0005634">
    <property type="term" value="C:nucleus"/>
    <property type="evidence" value="ECO:0007669"/>
    <property type="project" value="TreeGrafter"/>
</dbReference>
<dbReference type="InterPro" id="IPR050496">
    <property type="entry name" value="SNF2_RAD54_helicase_repair"/>
</dbReference>
<dbReference type="Gene3D" id="3.40.50.10810">
    <property type="entry name" value="Tandem AAA-ATPase domain"/>
    <property type="match status" value="1"/>
</dbReference>
<feature type="region of interest" description="Disordered" evidence="5">
    <location>
        <begin position="173"/>
        <end position="287"/>
    </location>
</feature>
<dbReference type="EMBL" id="JAGPXD010000003">
    <property type="protein sequence ID" value="KAH7361385.1"/>
    <property type="molecule type" value="Genomic_DNA"/>
</dbReference>
<dbReference type="Gene3D" id="3.40.50.300">
    <property type="entry name" value="P-loop containing nucleotide triphosphate hydrolases"/>
    <property type="match status" value="1"/>
</dbReference>
<evidence type="ECO:0000256" key="5">
    <source>
        <dbReference type="SAM" id="MobiDB-lite"/>
    </source>
</evidence>
<dbReference type="InterPro" id="IPR014001">
    <property type="entry name" value="Helicase_ATP-bd"/>
</dbReference>
<dbReference type="SMART" id="SM00487">
    <property type="entry name" value="DEXDc"/>
    <property type="match status" value="1"/>
</dbReference>
<evidence type="ECO:0000259" key="7">
    <source>
        <dbReference type="PROSITE" id="PS51194"/>
    </source>
</evidence>
<feature type="region of interest" description="Disordered" evidence="5">
    <location>
        <begin position="957"/>
        <end position="1017"/>
    </location>
</feature>
<dbReference type="InterPro" id="IPR000330">
    <property type="entry name" value="SNF2_N"/>
</dbReference>
<dbReference type="InterPro" id="IPR049730">
    <property type="entry name" value="SNF2/RAD54-like_C"/>
</dbReference>
<dbReference type="SUPFAM" id="SSF52540">
    <property type="entry name" value="P-loop containing nucleoside triphosphate hydrolases"/>
    <property type="match status" value="2"/>
</dbReference>